<dbReference type="AlphaFoldDB" id="A0A1Q6A4G3"/>
<gene>
    <name evidence="1" type="ORF">RG47T_4368</name>
</gene>
<protein>
    <submittedName>
        <fullName evidence="1">Uncharacterized protein</fullName>
    </submittedName>
</protein>
<reference evidence="1 2" key="1">
    <citation type="submission" date="2016-11" db="EMBL/GenBank/DDBJ databases">
        <title>Whole Genome Sequencing of Mucilaginibacter polytrichastri RG4-7(T) isolated from the moss sample.</title>
        <authorList>
            <person name="Li Y."/>
        </authorList>
    </citation>
    <scope>NUCLEOTIDE SEQUENCE [LARGE SCALE GENOMIC DNA]</scope>
    <source>
        <strain evidence="1 2">RG4-7</strain>
    </source>
</reference>
<organism evidence="1 2">
    <name type="scientific">Mucilaginibacter polytrichastri</name>
    <dbReference type="NCBI Taxonomy" id="1302689"/>
    <lineage>
        <taxon>Bacteria</taxon>
        <taxon>Pseudomonadati</taxon>
        <taxon>Bacteroidota</taxon>
        <taxon>Sphingobacteriia</taxon>
        <taxon>Sphingobacteriales</taxon>
        <taxon>Sphingobacteriaceae</taxon>
        <taxon>Mucilaginibacter</taxon>
    </lineage>
</organism>
<evidence type="ECO:0000313" key="2">
    <source>
        <dbReference type="Proteomes" id="UP000186720"/>
    </source>
</evidence>
<evidence type="ECO:0000313" key="1">
    <source>
        <dbReference type="EMBL" id="OKS88890.1"/>
    </source>
</evidence>
<proteinExistence type="predicted"/>
<accession>A0A1Q6A4G3</accession>
<dbReference type="Proteomes" id="UP000186720">
    <property type="component" value="Unassembled WGS sequence"/>
</dbReference>
<sequence length="62" mass="6785">MDDGCQIGICCRQLIADAVKIAMVEMGEHAVKVIALKTKKALFAHRALNSTNLNKLNNYIAL</sequence>
<dbReference type="EMBL" id="MPPL01000001">
    <property type="protein sequence ID" value="OKS88890.1"/>
    <property type="molecule type" value="Genomic_DNA"/>
</dbReference>
<comment type="caution">
    <text evidence="1">The sequence shown here is derived from an EMBL/GenBank/DDBJ whole genome shotgun (WGS) entry which is preliminary data.</text>
</comment>
<name>A0A1Q6A4G3_9SPHI</name>
<keyword evidence="2" id="KW-1185">Reference proteome</keyword>
<dbReference type="STRING" id="1302689.RG47T_4368"/>